<sequence>MLTASMGVRYPVSINRAPQPHEHASFAVPCSAALIEAAEAHVAALEFALQHAADCTVLRLVRAEIAATRQRVRVLRRYWVPKLQTALITTEFALEEQERSEALRRRWAERSSS</sequence>
<keyword evidence="5" id="KW-1185">Reference proteome</keyword>
<dbReference type="SMR" id="A0A5M7BB26"/>
<evidence type="ECO:0000256" key="1">
    <source>
        <dbReference type="ARBA" id="ARBA00005850"/>
    </source>
</evidence>
<proteinExistence type="inferred from homology"/>
<keyword evidence="3" id="KW-0406">Ion transport</keyword>
<comment type="similarity">
    <text evidence="1">Belongs to the V-ATPase D subunit family.</text>
</comment>
<evidence type="ECO:0000256" key="3">
    <source>
        <dbReference type="ARBA" id="ARBA00023065"/>
    </source>
</evidence>
<evidence type="ECO:0000313" key="5">
    <source>
        <dbReference type="Proteomes" id="UP000323946"/>
    </source>
</evidence>
<name>A0A5M7BB26_SACHI</name>
<dbReference type="RefSeq" id="WP_150070783.1">
    <property type="nucleotide sequence ID" value="NZ_VWPH01000021.1"/>
</dbReference>
<protein>
    <recommendedName>
        <fullName evidence="6">V-type ATPase, D subunit</fullName>
    </recommendedName>
</protein>
<dbReference type="EMBL" id="VWPH01000021">
    <property type="protein sequence ID" value="KAA5825467.1"/>
    <property type="molecule type" value="Genomic_DNA"/>
</dbReference>
<evidence type="ECO:0000313" key="4">
    <source>
        <dbReference type="EMBL" id="KAA5825467.1"/>
    </source>
</evidence>
<comment type="caution">
    <text evidence="4">The sequence shown here is derived from an EMBL/GenBank/DDBJ whole genome shotgun (WGS) entry which is preliminary data.</text>
</comment>
<dbReference type="InterPro" id="IPR002699">
    <property type="entry name" value="V_ATPase_D"/>
</dbReference>
<evidence type="ECO:0000256" key="2">
    <source>
        <dbReference type="ARBA" id="ARBA00022448"/>
    </source>
</evidence>
<dbReference type="OrthoDB" id="3481653at2"/>
<evidence type="ECO:0008006" key="6">
    <source>
        <dbReference type="Google" id="ProtNLM"/>
    </source>
</evidence>
<keyword evidence="2" id="KW-0813">Transport</keyword>
<dbReference type="Gene3D" id="1.10.287.3240">
    <property type="match status" value="1"/>
</dbReference>
<dbReference type="AlphaFoldDB" id="A0A5M7BB26"/>
<dbReference type="Proteomes" id="UP000323946">
    <property type="component" value="Unassembled WGS sequence"/>
</dbReference>
<organism evidence="4 5">
    <name type="scientific">Saccharopolyspora hirsuta</name>
    <dbReference type="NCBI Taxonomy" id="1837"/>
    <lineage>
        <taxon>Bacteria</taxon>
        <taxon>Bacillati</taxon>
        <taxon>Actinomycetota</taxon>
        <taxon>Actinomycetes</taxon>
        <taxon>Pseudonocardiales</taxon>
        <taxon>Pseudonocardiaceae</taxon>
        <taxon>Saccharopolyspora</taxon>
    </lineage>
</organism>
<accession>A0A5M7BB26</accession>
<reference evidence="4 5" key="1">
    <citation type="submission" date="2019-09" db="EMBL/GenBank/DDBJ databases">
        <title>Draft genome sequence of the thermophilic Saccharopolyspora hirsuta VKM Ac-666T.</title>
        <authorList>
            <person name="Lobastova T.G."/>
            <person name="Fokina V."/>
            <person name="Bragin E.Y."/>
            <person name="Shtratnikova V.Y."/>
            <person name="Starodumova I.P."/>
            <person name="Tarlachkov S.V."/>
            <person name="Donova M.V."/>
        </authorList>
    </citation>
    <scope>NUCLEOTIDE SEQUENCE [LARGE SCALE GENOMIC DNA]</scope>
    <source>
        <strain evidence="4 5">VKM Ac-666</strain>
    </source>
</reference>
<dbReference type="GO" id="GO:0046961">
    <property type="term" value="F:proton-transporting ATPase activity, rotational mechanism"/>
    <property type="evidence" value="ECO:0007669"/>
    <property type="project" value="InterPro"/>
</dbReference>
<gene>
    <name evidence="4" type="ORF">F1721_33075</name>
</gene>
<dbReference type="Pfam" id="PF01813">
    <property type="entry name" value="ATP-synt_D"/>
    <property type="match status" value="1"/>
</dbReference>